<dbReference type="InterPro" id="IPR017853">
    <property type="entry name" value="GH"/>
</dbReference>
<evidence type="ECO:0000313" key="7">
    <source>
        <dbReference type="EMBL" id="KAF2459594.1"/>
    </source>
</evidence>
<dbReference type="Pfam" id="PF18564">
    <property type="entry name" value="Glyco_hydro_5_C"/>
    <property type="match status" value="1"/>
</dbReference>
<feature type="region of interest" description="Disordered" evidence="4">
    <location>
        <begin position="620"/>
        <end position="692"/>
    </location>
</feature>
<dbReference type="AlphaFoldDB" id="A0A6A6P6X2"/>
<sequence>MVIVHLRQTRRLVASRLSAHLARLTGSSPRKSKPRRRLRKRRPLVNMAPPVMRLRVDGTRFRDQQGREVTIHGINVAGDAKLPAHPDMPSHVTEGFFDGDDISFVGRPFTVDDAHIHFARLKKFGYNTIRYIFTWEAIEHAGPDKYDEEWIQHTIEVLRVAKDYGFYIFMDPHQDVWSRFSGGSGAPMWTLYACGLNPRAFDVTEAAIVHNLYPQPENFPKMIWTTNYTRLVCQTVWTLFFAGRDFAPRAIIDGKNIQDYLQEHFLSACGHLARRIHEAGDLEGRVVVGWENINEPNRGLVGYQDLTAIPKEQKLQKGTSPTAWQAMLLGSGRACEVETWDFGGMGPFKSGSVLVDPAGTMAWLPKDYDDSRYGWKRDPGWRLGECLWAQHGVWDPASDEILRKDYFAKRPGTDDTVTYEYFTNHWFMDYWRRHSRMVKSVFPDAIMFCEPPVLEIPPSIKGGPDDDPNMVFSPHYYDGVTLITKKWNRIWNVDVFGILRGKYLTPAFAVKIGETAIRNCLRDQLSAIRQEGLDYMGNHPCVFTEIGIPYDMDDKYAYKTGDYTSQALAMDANHFAIEGSLINGFTLWAYVAGNNHYWGDNWNGEDLSIFSRDDRPPPLSSAFLSANPSRTSLDPASPSYSQSHLSESASISPSTLKRTLTAENMTASASSSNSAVPRAINGASGTPAQAQTPLSQSLILKAGFRAAEAYIRPTPIATHGDVTAYGFDLRNCTFTLNLVAPSATPDGAPTEVFLPEWHFPPSSGGRVSVEVSGGKWVVESVEVNEGEGEREEGGEDGGSDAVVVQKLRWWHAEGDQWVKVKGVVRKLGGAGVDAEGEEVEEGYLEQCQQLPRGCGVM</sequence>
<keyword evidence="3" id="KW-0326">Glycosidase</keyword>
<gene>
    <name evidence="7" type="ORF">BDY21DRAFT_338653</name>
</gene>
<dbReference type="Proteomes" id="UP000799766">
    <property type="component" value="Unassembled WGS sequence"/>
</dbReference>
<evidence type="ECO:0000259" key="6">
    <source>
        <dbReference type="Pfam" id="PF18564"/>
    </source>
</evidence>
<keyword evidence="2 7" id="KW-0378">Hydrolase</keyword>
<dbReference type="SUPFAM" id="SSF51445">
    <property type="entry name" value="(Trans)glycosidases"/>
    <property type="match status" value="1"/>
</dbReference>
<feature type="domain" description="Glycoside hydrolase family 5 C-terminal" evidence="6">
    <location>
        <begin position="712"/>
        <end position="820"/>
    </location>
</feature>
<reference evidence="7" key="1">
    <citation type="journal article" date="2020" name="Stud. Mycol.">
        <title>101 Dothideomycetes genomes: a test case for predicting lifestyles and emergence of pathogens.</title>
        <authorList>
            <person name="Haridas S."/>
            <person name="Albert R."/>
            <person name="Binder M."/>
            <person name="Bloem J."/>
            <person name="Labutti K."/>
            <person name="Salamov A."/>
            <person name="Andreopoulos B."/>
            <person name="Baker S."/>
            <person name="Barry K."/>
            <person name="Bills G."/>
            <person name="Bluhm B."/>
            <person name="Cannon C."/>
            <person name="Castanera R."/>
            <person name="Culley D."/>
            <person name="Daum C."/>
            <person name="Ezra D."/>
            <person name="Gonzalez J."/>
            <person name="Henrissat B."/>
            <person name="Kuo A."/>
            <person name="Liang C."/>
            <person name="Lipzen A."/>
            <person name="Lutzoni F."/>
            <person name="Magnuson J."/>
            <person name="Mondo S."/>
            <person name="Nolan M."/>
            <person name="Ohm R."/>
            <person name="Pangilinan J."/>
            <person name="Park H.-J."/>
            <person name="Ramirez L."/>
            <person name="Alfaro M."/>
            <person name="Sun H."/>
            <person name="Tritt A."/>
            <person name="Yoshinaga Y."/>
            <person name="Zwiers L.-H."/>
            <person name="Turgeon B."/>
            <person name="Goodwin S."/>
            <person name="Spatafora J."/>
            <person name="Crous P."/>
            <person name="Grigoriev I."/>
        </authorList>
    </citation>
    <scope>NUCLEOTIDE SEQUENCE</scope>
    <source>
        <strain evidence="7">ATCC 16933</strain>
    </source>
</reference>
<keyword evidence="8" id="KW-1185">Reference proteome</keyword>
<dbReference type="GO" id="GO:0050295">
    <property type="term" value="F:steryl-beta-glucosidase activity"/>
    <property type="evidence" value="ECO:0007669"/>
    <property type="project" value="TreeGrafter"/>
</dbReference>
<comment type="similarity">
    <text evidence="1">Belongs to the glycosyl hydrolase 5 (cellulase A) family.</text>
</comment>
<dbReference type="Pfam" id="PF00150">
    <property type="entry name" value="Cellulase"/>
    <property type="match status" value="1"/>
</dbReference>
<evidence type="ECO:0000259" key="5">
    <source>
        <dbReference type="Pfam" id="PF00150"/>
    </source>
</evidence>
<dbReference type="Gene3D" id="3.20.20.80">
    <property type="entry name" value="Glycosidases"/>
    <property type="match status" value="2"/>
</dbReference>
<evidence type="ECO:0000256" key="2">
    <source>
        <dbReference type="ARBA" id="ARBA00022801"/>
    </source>
</evidence>
<dbReference type="FunFam" id="3.20.20.80:FF:000106">
    <property type="entry name" value="Glycosyl hydrolase, putative"/>
    <property type="match status" value="1"/>
</dbReference>
<feature type="compositionally biased region" description="Polar residues" evidence="4">
    <location>
        <begin position="622"/>
        <end position="666"/>
    </location>
</feature>
<dbReference type="InterPro" id="IPR041036">
    <property type="entry name" value="GH5_C"/>
</dbReference>
<organism evidence="7 8">
    <name type="scientific">Lineolata rhizophorae</name>
    <dbReference type="NCBI Taxonomy" id="578093"/>
    <lineage>
        <taxon>Eukaryota</taxon>
        <taxon>Fungi</taxon>
        <taxon>Dikarya</taxon>
        <taxon>Ascomycota</taxon>
        <taxon>Pezizomycotina</taxon>
        <taxon>Dothideomycetes</taxon>
        <taxon>Dothideomycetes incertae sedis</taxon>
        <taxon>Lineolatales</taxon>
        <taxon>Lineolataceae</taxon>
        <taxon>Lineolata</taxon>
    </lineage>
</organism>
<dbReference type="EMBL" id="MU001675">
    <property type="protein sequence ID" value="KAF2459594.1"/>
    <property type="molecule type" value="Genomic_DNA"/>
</dbReference>
<dbReference type="GO" id="GO:0000272">
    <property type="term" value="P:polysaccharide catabolic process"/>
    <property type="evidence" value="ECO:0007669"/>
    <property type="project" value="InterPro"/>
</dbReference>
<protein>
    <submittedName>
        <fullName evidence="7">Glycoside hydrolase superfamily</fullName>
    </submittedName>
</protein>
<dbReference type="GO" id="GO:1904462">
    <property type="term" value="P:ergosteryl 3-beta-D-glucoside catabolic process"/>
    <property type="evidence" value="ECO:0007669"/>
    <property type="project" value="TreeGrafter"/>
</dbReference>
<dbReference type="PANTHER" id="PTHR31308">
    <property type="match status" value="1"/>
</dbReference>
<feature type="domain" description="Glycoside hydrolase family 5" evidence="5">
    <location>
        <begin position="118"/>
        <end position="177"/>
    </location>
</feature>
<dbReference type="InterPro" id="IPR013780">
    <property type="entry name" value="Glyco_hydro_b"/>
</dbReference>
<evidence type="ECO:0000256" key="4">
    <source>
        <dbReference type="SAM" id="MobiDB-lite"/>
    </source>
</evidence>
<dbReference type="InterPro" id="IPR052066">
    <property type="entry name" value="Glycosphingolipid_Hydrolases"/>
</dbReference>
<dbReference type="OrthoDB" id="9971853at2759"/>
<accession>A0A6A6P6X2</accession>
<evidence type="ECO:0000256" key="3">
    <source>
        <dbReference type="ARBA" id="ARBA00023295"/>
    </source>
</evidence>
<name>A0A6A6P6X2_9PEZI</name>
<evidence type="ECO:0000256" key="1">
    <source>
        <dbReference type="ARBA" id="ARBA00005641"/>
    </source>
</evidence>
<dbReference type="InterPro" id="IPR001547">
    <property type="entry name" value="Glyco_hydro_5"/>
</dbReference>
<proteinExistence type="inferred from homology"/>
<evidence type="ECO:0000313" key="8">
    <source>
        <dbReference type="Proteomes" id="UP000799766"/>
    </source>
</evidence>
<feature type="compositionally biased region" description="Polar residues" evidence="4">
    <location>
        <begin position="683"/>
        <end position="692"/>
    </location>
</feature>
<dbReference type="Gene3D" id="2.60.40.1180">
    <property type="entry name" value="Golgi alpha-mannosidase II"/>
    <property type="match status" value="1"/>
</dbReference>
<dbReference type="FunFam" id="3.20.20.80:FF:000131">
    <property type="entry name" value="Glycoside hydrolase superfamily"/>
    <property type="match status" value="1"/>
</dbReference>
<dbReference type="PANTHER" id="PTHR31308:SF5">
    <property type="entry name" value="ERGOSTERYL-BETA-GLUCOSIDASE"/>
    <property type="match status" value="1"/>
</dbReference>